<keyword evidence="1" id="KW-0325">Glycoprotein</keyword>
<evidence type="ECO:0000256" key="1">
    <source>
        <dbReference type="ARBA" id="ARBA00023180"/>
    </source>
</evidence>
<feature type="domain" description="Carboxylesterase type B" evidence="2">
    <location>
        <begin position="54"/>
        <end position="176"/>
    </location>
</feature>
<proteinExistence type="predicted"/>
<name>A0A182P017_9DIPT</name>
<dbReference type="PANTHER" id="PTHR11559">
    <property type="entry name" value="CARBOXYLESTERASE"/>
    <property type="match status" value="1"/>
</dbReference>
<dbReference type="SUPFAM" id="SSF53474">
    <property type="entry name" value="alpha/beta-Hydrolases"/>
    <property type="match status" value="1"/>
</dbReference>
<reference evidence="3" key="2">
    <citation type="submission" date="2020-05" db="UniProtKB">
        <authorList>
            <consortium name="EnsemblMetazoa"/>
        </authorList>
    </citation>
    <scope>IDENTIFICATION</scope>
    <source>
        <strain evidence="3">Epiroticus2</strain>
    </source>
</reference>
<dbReference type="InterPro" id="IPR050309">
    <property type="entry name" value="Type-B_Carboxylest/Lipase"/>
</dbReference>
<keyword evidence="4" id="KW-1185">Reference proteome</keyword>
<protein>
    <submittedName>
        <fullName evidence="3">COesterase domain-containing protein</fullName>
    </submittedName>
</protein>
<dbReference type="AlphaFoldDB" id="A0A182P017"/>
<dbReference type="InterPro" id="IPR029058">
    <property type="entry name" value="AB_hydrolase_fold"/>
</dbReference>
<dbReference type="STRING" id="199890.A0A182P017"/>
<dbReference type="EnsemblMetazoa" id="AEPI000249-RA">
    <property type="protein sequence ID" value="AEPI000249-PA"/>
    <property type="gene ID" value="AEPI000249"/>
</dbReference>
<reference evidence="4" key="1">
    <citation type="submission" date="2013-03" db="EMBL/GenBank/DDBJ databases">
        <title>The Genome Sequence of Anopheles epiroticus epiroticus2.</title>
        <authorList>
            <consortium name="The Broad Institute Genomics Platform"/>
            <person name="Neafsey D.E."/>
            <person name="Howell P."/>
            <person name="Walker B."/>
            <person name="Young S.K."/>
            <person name="Zeng Q."/>
            <person name="Gargeya S."/>
            <person name="Fitzgerald M."/>
            <person name="Haas B."/>
            <person name="Abouelleil A."/>
            <person name="Allen A.W."/>
            <person name="Alvarado L."/>
            <person name="Arachchi H.M."/>
            <person name="Berlin A.M."/>
            <person name="Chapman S.B."/>
            <person name="Gainer-Dewar J."/>
            <person name="Goldberg J."/>
            <person name="Griggs A."/>
            <person name="Gujja S."/>
            <person name="Hansen M."/>
            <person name="Howarth C."/>
            <person name="Imamovic A."/>
            <person name="Ireland A."/>
            <person name="Larimer J."/>
            <person name="McCowan C."/>
            <person name="Murphy C."/>
            <person name="Pearson M."/>
            <person name="Poon T.W."/>
            <person name="Priest M."/>
            <person name="Roberts A."/>
            <person name="Saif S."/>
            <person name="Shea T."/>
            <person name="Sisk P."/>
            <person name="Sykes S."/>
            <person name="Wortman J."/>
            <person name="Nusbaum C."/>
            <person name="Birren B."/>
        </authorList>
    </citation>
    <scope>NUCLEOTIDE SEQUENCE [LARGE SCALE GENOMIC DNA]</scope>
    <source>
        <strain evidence="4">Epiroticus2</strain>
    </source>
</reference>
<organism evidence="3 4">
    <name type="scientific">Anopheles epiroticus</name>
    <dbReference type="NCBI Taxonomy" id="199890"/>
    <lineage>
        <taxon>Eukaryota</taxon>
        <taxon>Metazoa</taxon>
        <taxon>Ecdysozoa</taxon>
        <taxon>Arthropoda</taxon>
        <taxon>Hexapoda</taxon>
        <taxon>Insecta</taxon>
        <taxon>Pterygota</taxon>
        <taxon>Neoptera</taxon>
        <taxon>Endopterygota</taxon>
        <taxon>Diptera</taxon>
        <taxon>Nematocera</taxon>
        <taxon>Culicoidea</taxon>
        <taxon>Culicidae</taxon>
        <taxon>Anophelinae</taxon>
        <taxon>Anopheles</taxon>
    </lineage>
</organism>
<dbReference type="InterPro" id="IPR002018">
    <property type="entry name" value="CarbesteraseB"/>
</dbReference>
<dbReference type="VEuPathDB" id="VectorBase:AEPI000249"/>
<evidence type="ECO:0000313" key="3">
    <source>
        <dbReference type="EnsemblMetazoa" id="AEPI000249-PA"/>
    </source>
</evidence>
<dbReference type="Pfam" id="PF00135">
    <property type="entry name" value="COesterase"/>
    <property type="match status" value="1"/>
</dbReference>
<evidence type="ECO:0000259" key="2">
    <source>
        <dbReference type="Pfam" id="PF00135"/>
    </source>
</evidence>
<dbReference type="Proteomes" id="UP000075885">
    <property type="component" value="Unassembled WGS sequence"/>
</dbReference>
<accession>A0A182P017</accession>
<sequence length="177" mass="19287">MANERWPSAKCRLLVVVSITLTLLVTLVMTLSLSDSAPPNDGTDTSSACMVAFDRGLAIGSLRQTYGGSSYCAYEGIPYVQPPVGKLRFEDPQPYQFEDVWLFQNVSKACPQAYEAPAHLAPLETSEDCLYLNVYGGGTGKRPDDALWPVMVWIHGGSFVVGSAQTDIFGPEFLVEK</sequence>
<dbReference type="Gene3D" id="3.40.50.1820">
    <property type="entry name" value="alpha/beta hydrolase"/>
    <property type="match status" value="1"/>
</dbReference>
<evidence type="ECO:0000313" key="4">
    <source>
        <dbReference type="Proteomes" id="UP000075885"/>
    </source>
</evidence>